<evidence type="ECO:0000256" key="10">
    <source>
        <dbReference type="ARBA" id="ARBA00022833"/>
    </source>
</evidence>
<evidence type="ECO:0000256" key="11">
    <source>
        <dbReference type="ARBA" id="ARBA00023049"/>
    </source>
</evidence>
<dbReference type="PRINTS" id="PR00756">
    <property type="entry name" value="ALADIPTASE"/>
</dbReference>
<dbReference type="GeneID" id="115625250"/>
<dbReference type="GO" id="GO:0098552">
    <property type="term" value="C:side of membrane"/>
    <property type="evidence" value="ECO:0007669"/>
    <property type="project" value="UniProtKB-KW"/>
</dbReference>
<keyword evidence="22" id="KW-1185">Reference proteome</keyword>
<evidence type="ECO:0000256" key="5">
    <source>
        <dbReference type="ARBA" id="ARBA00022622"/>
    </source>
</evidence>
<dbReference type="InterPro" id="IPR034016">
    <property type="entry name" value="M1_APN-typ"/>
</dbReference>
<dbReference type="InterPro" id="IPR045357">
    <property type="entry name" value="Aminopeptidase_N-like_N"/>
</dbReference>
<dbReference type="InterPro" id="IPR024571">
    <property type="entry name" value="ERAP1-like_C_dom"/>
</dbReference>
<evidence type="ECO:0000256" key="15">
    <source>
        <dbReference type="PIRSR" id="PIRSR634016-1"/>
    </source>
</evidence>
<evidence type="ECO:0000256" key="14">
    <source>
        <dbReference type="ARBA" id="ARBA00023288"/>
    </source>
</evidence>
<dbReference type="Pfam" id="PF01433">
    <property type="entry name" value="Peptidase_M1"/>
    <property type="match status" value="1"/>
</dbReference>
<feature type="chain" id="PRO_5026782761" evidence="18">
    <location>
        <begin position="19"/>
        <end position="707"/>
    </location>
</feature>
<feature type="binding site" evidence="16">
    <location>
        <position position="354"/>
    </location>
    <ligand>
        <name>Zn(2+)</name>
        <dbReference type="ChEBI" id="CHEBI:29105"/>
        <note>catalytic</note>
    </ligand>
</feature>
<comment type="similarity">
    <text evidence="2">Belongs to the peptidase M1 family.</text>
</comment>
<dbReference type="InterPro" id="IPR001930">
    <property type="entry name" value="Peptidase_M1"/>
</dbReference>
<evidence type="ECO:0000256" key="18">
    <source>
        <dbReference type="SAM" id="SignalP"/>
    </source>
</evidence>
<comment type="subcellular location">
    <subcellularLocation>
        <location evidence="1">Cell membrane</location>
        <topology evidence="1">Lipid-anchor</topology>
        <topology evidence="1">GPI-anchor</topology>
    </subcellularLocation>
</comment>
<dbReference type="AlphaFoldDB" id="A0A6J2TJ96"/>
<evidence type="ECO:0000256" key="13">
    <source>
        <dbReference type="ARBA" id="ARBA00023180"/>
    </source>
</evidence>
<gene>
    <name evidence="23" type="primary">LOC115625250</name>
</gene>
<evidence type="ECO:0000256" key="8">
    <source>
        <dbReference type="ARBA" id="ARBA00022729"/>
    </source>
</evidence>
<feature type="binding site" evidence="16">
    <location>
        <position position="331"/>
    </location>
    <ligand>
        <name>Zn(2+)</name>
        <dbReference type="ChEBI" id="CHEBI:29105"/>
        <note>catalytic</note>
    </ligand>
</feature>
<keyword evidence="13" id="KW-0325">Glycoprotein</keyword>
<dbReference type="Gene3D" id="2.60.40.1730">
    <property type="entry name" value="tricorn interacting facor f3 domain"/>
    <property type="match status" value="1"/>
</dbReference>
<feature type="domain" description="Aminopeptidase N-like N-terminal" evidence="21">
    <location>
        <begin position="31"/>
        <end position="224"/>
    </location>
</feature>
<evidence type="ECO:0000256" key="2">
    <source>
        <dbReference type="ARBA" id="ARBA00010136"/>
    </source>
</evidence>
<dbReference type="Gene3D" id="1.25.50.20">
    <property type="match status" value="1"/>
</dbReference>
<keyword evidence="5" id="KW-0336">GPI-anchor</keyword>
<dbReference type="PANTHER" id="PTHR11533:SF253">
    <property type="entry name" value="AMINOPEPTIDASE-RELATED"/>
    <property type="match status" value="1"/>
</dbReference>
<dbReference type="FunFam" id="1.10.390.10:FF:000013">
    <property type="entry name" value="Aminopeptidase N"/>
    <property type="match status" value="1"/>
</dbReference>
<evidence type="ECO:0000256" key="1">
    <source>
        <dbReference type="ARBA" id="ARBA00004609"/>
    </source>
</evidence>
<feature type="signal peptide" evidence="18">
    <location>
        <begin position="1"/>
        <end position="18"/>
    </location>
</feature>
<accession>A0A6J2TJ96</accession>
<organism evidence="22 23">
    <name type="scientific">Drosophila lebanonensis</name>
    <name type="common">Fruit fly</name>
    <name type="synonym">Scaptodrosophila lebanonensis</name>
    <dbReference type="NCBI Taxonomy" id="7225"/>
    <lineage>
        <taxon>Eukaryota</taxon>
        <taxon>Metazoa</taxon>
        <taxon>Ecdysozoa</taxon>
        <taxon>Arthropoda</taxon>
        <taxon>Hexapoda</taxon>
        <taxon>Insecta</taxon>
        <taxon>Pterygota</taxon>
        <taxon>Neoptera</taxon>
        <taxon>Endopterygota</taxon>
        <taxon>Diptera</taxon>
        <taxon>Brachycera</taxon>
        <taxon>Muscomorpha</taxon>
        <taxon>Ephydroidea</taxon>
        <taxon>Drosophilidae</taxon>
        <taxon>Scaptodrosophila</taxon>
    </lineage>
</organism>
<dbReference type="InterPro" id="IPR027268">
    <property type="entry name" value="Peptidase_M4/M1_CTD_sf"/>
</dbReference>
<dbReference type="SUPFAM" id="SSF55486">
    <property type="entry name" value="Metalloproteases ('zincins'), catalytic domain"/>
    <property type="match status" value="1"/>
</dbReference>
<keyword evidence="8 18" id="KW-0732">Signal</keyword>
<evidence type="ECO:0000256" key="6">
    <source>
        <dbReference type="ARBA" id="ARBA00022670"/>
    </source>
</evidence>
<proteinExistence type="inferred from homology"/>
<dbReference type="Pfam" id="PF17900">
    <property type="entry name" value="Peptidase_M1_N"/>
    <property type="match status" value="1"/>
</dbReference>
<evidence type="ECO:0000256" key="3">
    <source>
        <dbReference type="ARBA" id="ARBA00022438"/>
    </source>
</evidence>
<keyword evidence="14" id="KW-0449">Lipoprotein</keyword>
<evidence type="ECO:0000259" key="21">
    <source>
        <dbReference type="Pfam" id="PF17900"/>
    </source>
</evidence>
<dbReference type="FunFam" id="2.60.40.1910:FF:000008">
    <property type="entry name" value="Aminopeptidase"/>
    <property type="match status" value="1"/>
</dbReference>
<keyword evidence="10 16" id="KW-0862">Zinc</keyword>
<evidence type="ECO:0000256" key="16">
    <source>
        <dbReference type="PIRSR" id="PIRSR634016-3"/>
    </source>
</evidence>
<keyword evidence="3" id="KW-0031">Aminopeptidase</keyword>
<keyword evidence="9" id="KW-0378">Hydrolase</keyword>
<dbReference type="Proteomes" id="UP000504634">
    <property type="component" value="Unplaced"/>
</dbReference>
<dbReference type="PANTHER" id="PTHR11533">
    <property type="entry name" value="PROTEASE M1 ZINC METALLOPROTEASE"/>
    <property type="match status" value="1"/>
</dbReference>
<evidence type="ECO:0000313" key="22">
    <source>
        <dbReference type="Proteomes" id="UP000504634"/>
    </source>
</evidence>
<dbReference type="CDD" id="cd09601">
    <property type="entry name" value="M1_APN-Q_like"/>
    <property type="match status" value="1"/>
</dbReference>
<dbReference type="SUPFAM" id="SSF63737">
    <property type="entry name" value="Leukotriene A4 hydrolase N-terminal domain"/>
    <property type="match status" value="1"/>
</dbReference>
<evidence type="ECO:0000313" key="23">
    <source>
        <dbReference type="RefSeq" id="XP_030376104.1"/>
    </source>
</evidence>
<keyword evidence="12" id="KW-0472">Membrane</keyword>
<reference evidence="23" key="1">
    <citation type="submission" date="2025-08" db="UniProtKB">
        <authorList>
            <consortium name="RefSeq"/>
        </authorList>
    </citation>
    <scope>IDENTIFICATION</scope>
    <source>
        <strain evidence="23">11010-0011.00</strain>
        <tissue evidence="23">Whole body</tissue>
    </source>
</reference>
<evidence type="ECO:0000256" key="4">
    <source>
        <dbReference type="ARBA" id="ARBA00022475"/>
    </source>
</evidence>
<evidence type="ECO:0000256" key="7">
    <source>
        <dbReference type="ARBA" id="ARBA00022723"/>
    </source>
</evidence>
<dbReference type="InterPro" id="IPR050344">
    <property type="entry name" value="Peptidase_M1_aminopeptidases"/>
</dbReference>
<dbReference type="GO" id="GO:0042277">
    <property type="term" value="F:peptide binding"/>
    <property type="evidence" value="ECO:0007669"/>
    <property type="project" value="TreeGrafter"/>
</dbReference>
<dbReference type="GO" id="GO:0005886">
    <property type="term" value="C:plasma membrane"/>
    <property type="evidence" value="ECO:0007669"/>
    <property type="project" value="UniProtKB-SubCell"/>
</dbReference>
<evidence type="ECO:0000259" key="19">
    <source>
        <dbReference type="Pfam" id="PF01433"/>
    </source>
</evidence>
<feature type="domain" description="ERAP1-like C-terminal" evidence="20">
    <location>
        <begin position="567"/>
        <end position="707"/>
    </location>
</feature>
<dbReference type="GO" id="GO:0043171">
    <property type="term" value="P:peptide catabolic process"/>
    <property type="evidence" value="ECO:0007669"/>
    <property type="project" value="TreeGrafter"/>
</dbReference>
<dbReference type="Gene3D" id="2.60.40.1910">
    <property type="match status" value="1"/>
</dbReference>
<dbReference type="InterPro" id="IPR014782">
    <property type="entry name" value="Peptidase_M1_dom"/>
</dbReference>
<evidence type="ECO:0000256" key="12">
    <source>
        <dbReference type="ARBA" id="ARBA00023136"/>
    </source>
</evidence>
<evidence type="ECO:0000256" key="17">
    <source>
        <dbReference type="PIRSR" id="PIRSR634016-4"/>
    </source>
</evidence>
<dbReference type="InterPro" id="IPR042097">
    <property type="entry name" value="Aminopeptidase_N-like_N_sf"/>
</dbReference>
<keyword evidence="6" id="KW-0645">Protease</keyword>
<feature type="site" description="Transition state stabilizer" evidence="17">
    <location>
        <position position="420"/>
    </location>
</feature>
<dbReference type="GO" id="GO:0006508">
    <property type="term" value="P:proteolysis"/>
    <property type="evidence" value="ECO:0007669"/>
    <property type="project" value="UniProtKB-KW"/>
</dbReference>
<dbReference type="Pfam" id="PF11838">
    <property type="entry name" value="ERAP1_C"/>
    <property type="match status" value="1"/>
</dbReference>
<evidence type="ECO:0000259" key="20">
    <source>
        <dbReference type="Pfam" id="PF11838"/>
    </source>
</evidence>
<dbReference type="GO" id="GO:0008270">
    <property type="term" value="F:zinc ion binding"/>
    <property type="evidence" value="ECO:0007669"/>
    <property type="project" value="InterPro"/>
</dbReference>
<protein>
    <submittedName>
        <fullName evidence="23">Aminopeptidase N-like</fullName>
    </submittedName>
</protein>
<dbReference type="GO" id="GO:0005737">
    <property type="term" value="C:cytoplasm"/>
    <property type="evidence" value="ECO:0007669"/>
    <property type="project" value="TreeGrafter"/>
</dbReference>
<dbReference type="GO" id="GO:0070006">
    <property type="term" value="F:metalloaminopeptidase activity"/>
    <property type="evidence" value="ECO:0007669"/>
    <property type="project" value="TreeGrafter"/>
</dbReference>
<evidence type="ECO:0000256" key="9">
    <source>
        <dbReference type="ARBA" id="ARBA00022801"/>
    </source>
</evidence>
<dbReference type="Gene3D" id="1.10.390.10">
    <property type="entry name" value="Neutral Protease Domain 2"/>
    <property type="match status" value="1"/>
</dbReference>
<dbReference type="OrthoDB" id="510539at2759"/>
<dbReference type="GO" id="GO:0005615">
    <property type="term" value="C:extracellular space"/>
    <property type="evidence" value="ECO:0007669"/>
    <property type="project" value="TreeGrafter"/>
</dbReference>
<keyword evidence="4" id="KW-1003">Cell membrane</keyword>
<dbReference type="RefSeq" id="XP_030376104.1">
    <property type="nucleotide sequence ID" value="XM_030520244.1"/>
</dbReference>
<feature type="binding site" evidence="16">
    <location>
        <position position="335"/>
    </location>
    <ligand>
        <name>Zn(2+)</name>
        <dbReference type="ChEBI" id="CHEBI:29105"/>
        <note>catalytic</note>
    </ligand>
</feature>
<keyword evidence="7 16" id="KW-0479">Metal-binding</keyword>
<feature type="active site" description="Proton acceptor" evidence="15">
    <location>
        <position position="332"/>
    </location>
</feature>
<name>A0A6J2TJ96_DROLE</name>
<sequence>MRSLVVLLYIALWAFVTATYHNPRLPKTITPCHYDLKVQTHIQDIGNSHFEGSVGIVLKVLQNTDQIVLHAQNLTINEPTIKLERLMNSQIISIVSTEFNPSLDYFVIQTSKKLQKASLYYLNIEFAAQLTNTNLGYFIENLEPGNPMKRSWATVTQFERVGARYAFPCFDEPALKATFSVSLGHHKNYTSLSNTEKYGVRYQDHNIDYIWSDFKTTPKMSTYLLAYSLNQFSHISSQTQGPNSIKFRTWVHSDALQNATYVAEVTPKILQYFEKLFEIPFPMSKLDQLIMPTFKFNGMENWGLIVYREASILYNPGDIKQKQEVARLIAHELAHMWWGNLVTMSWWGDVWLKEGFSTYFSAIAVDHVHPEWQYFLESYGELQLDAFDYDDKKRINKVSISHSVVQSNTDEWEKDISVFYHKAASVIGMMSAILGRDAFYDGLRSYLKDNAYGSTTQDQLWNHLQLASDRVGALDKAYNIRTIMESWTLQRGYPCIKVQRNYQTNEVTVSQNHFANDTKSCWWVPLSFTTQSESNFSNTRPRLWLNCNAKGMAEPVTVNLKSSENEWIVFNIQSMGHYRVDYDPRNLKMISDSLLLPDHGGIHFLNRGQLIRDCMYFAKLQPKRLNQTLDLLTYLSKEREYIPWKMFKDNSAKLLAIMSPEATQKFGAEIIQPLYRKVDDLNGGNSDVILRPLIEELACKFKVKKCV</sequence>
<feature type="domain" description="Peptidase M1 membrane alanine aminopeptidase" evidence="19">
    <location>
        <begin position="262"/>
        <end position="487"/>
    </location>
</feature>
<keyword evidence="11" id="KW-0482">Metalloprotease</keyword>
<comment type="cofactor">
    <cofactor evidence="16">
        <name>Zn(2+)</name>
        <dbReference type="ChEBI" id="CHEBI:29105"/>
    </cofactor>
    <text evidence="16">Binds 1 zinc ion per subunit.</text>
</comment>